<feature type="compositionally biased region" description="Basic and acidic residues" evidence="3">
    <location>
        <begin position="144"/>
        <end position="158"/>
    </location>
</feature>
<keyword evidence="1" id="KW-0378">Hydrolase</keyword>
<evidence type="ECO:0000256" key="3">
    <source>
        <dbReference type="SAM" id="MobiDB-lite"/>
    </source>
</evidence>
<protein>
    <recommendedName>
        <fullName evidence="4">ATP-dependent rRNA helicase SPB4-like C-terminal extension domain-containing protein</fullName>
    </recommendedName>
</protein>
<proteinExistence type="predicted"/>
<dbReference type="AlphaFoldDB" id="A0AAW0GS09"/>
<evidence type="ECO:0000313" key="5">
    <source>
        <dbReference type="EMBL" id="KAK7692988.1"/>
    </source>
</evidence>
<organism evidence="5 6">
    <name type="scientific">Cerrena zonata</name>
    <dbReference type="NCBI Taxonomy" id="2478898"/>
    <lineage>
        <taxon>Eukaryota</taxon>
        <taxon>Fungi</taxon>
        <taxon>Dikarya</taxon>
        <taxon>Basidiomycota</taxon>
        <taxon>Agaricomycotina</taxon>
        <taxon>Agaricomycetes</taxon>
        <taxon>Polyporales</taxon>
        <taxon>Cerrenaceae</taxon>
        <taxon>Cerrena</taxon>
    </lineage>
</organism>
<keyword evidence="2" id="KW-0547">Nucleotide-binding</keyword>
<dbReference type="EMBL" id="JASBNA010000004">
    <property type="protein sequence ID" value="KAK7692988.1"/>
    <property type="molecule type" value="Genomic_DNA"/>
</dbReference>
<dbReference type="GO" id="GO:0016787">
    <property type="term" value="F:hydrolase activity"/>
    <property type="evidence" value="ECO:0007669"/>
    <property type="project" value="UniProtKB-KW"/>
</dbReference>
<dbReference type="GO" id="GO:0004386">
    <property type="term" value="F:helicase activity"/>
    <property type="evidence" value="ECO:0007669"/>
    <property type="project" value="UniProtKB-KW"/>
</dbReference>
<keyword evidence="2" id="KW-0347">Helicase</keyword>
<evidence type="ECO:0000256" key="1">
    <source>
        <dbReference type="ARBA" id="ARBA00022801"/>
    </source>
</evidence>
<reference evidence="5 6" key="1">
    <citation type="submission" date="2022-09" db="EMBL/GenBank/DDBJ databases">
        <authorList>
            <person name="Palmer J.M."/>
        </authorList>
    </citation>
    <scope>NUCLEOTIDE SEQUENCE [LARGE SCALE GENOMIC DNA]</scope>
    <source>
        <strain evidence="5 6">DSM 7382</strain>
    </source>
</reference>
<dbReference type="SMART" id="SM01178">
    <property type="entry name" value="DUF4217"/>
    <property type="match status" value="1"/>
</dbReference>
<evidence type="ECO:0000313" key="6">
    <source>
        <dbReference type="Proteomes" id="UP001385951"/>
    </source>
</evidence>
<sequence>MEGDVKEVGSKGVNLEAVGMDTVLKKGFGGKGAEYESRATDVQLSFERWVLKDQHYASLARKAFSSHIRAYATHPSDEKHLFHVRNLHLGHLAKAFALREAPSAVSTNKGNGKGAKGKASGSARKPSKKHSKALDSDDEVDVGEAEKRMEKAVREQGRLTRKGGKMVSSGHSEFQITGGYNLESLMNGSRT</sequence>
<keyword evidence="2" id="KW-0067">ATP-binding</keyword>
<evidence type="ECO:0000256" key="2">
    <source>
        <dbReference type="ARBA" id="ARBA00022806"/>
    </source>
</evidence>
<gene>
    <name evidence="5" type="ORF">QCA50_004630</name>
</gene>
<dbReference type="Pfam" id="PF13959">
    <property type="entry name" value="CTE_SPB4"/>
    <property type="match status" value="1"/>
</dbReference>
<comment type="caution">
    <text evidence="5">The sequence shown here is derived from an EMBL/GenBank/DDBJ whole genome shotgun (WGS) entry which is preliminary data.</text>
</comment>
<feature type="region of interest" description="Disordered" evidence="3">
    <location>
        <begin position="103"/>
        <end position="191"/>
    </location>
</feature>
<accession>A0AAW0GS09</accession>
<evidence type="ECO:0000259" key="4">
    <source>
        <dbReference type="SMART" id="SM01178"/>
    </source>
</evidence>
<dbReference type="InterPro" id="IPR025313">
    <property type="entry name" value="SPB4-like_CTE"/>
</dbReference>
<dbReference type="Proteomes" id="UP001385951">
    <property type="component" value="Unassembled WGS sequence"/>
</dbReference>
<keyword evidence="6" id="KW-1185">Reference proteome</keyword>
<name>A0AAW0GS09_9APHY</name>
<feature type="domain" description="ATP-dependent rRNA helicase SPB4-like C-terminal extension" evidence="4">
    <location>
        <begin position="41"/>
        <end position="106"/>
    </location>
</feature>